<accession>A0A4Y7PSC3</accession>
<gene>
    <name evidence="3" type="ORF">BD410DRAFT_690189</name>
</gene>
<keyword evidence="1" id="KW-0677">Repeat</keyword>
<dbReference type="Proteomes" id="UP000294933">
    <property type="component" value="Unassembled WGS sequence"/>
</dbReference>
<evidence type="ECO:0000256" key="1">
    <source>
        <dbReference type="ARBA" id="ARBA00022737"/>
    </source>
</evidence>
<name>A0A4Y7PSC3_9AGAM</name>
<keyword evidence="4" id="KW-1185">Reference proteome</keyword>
<reference evidence="3 4" key="1">
    <citation type="submission" date="2018-06" db="EMBL/GenBank/DDBJ databases">
        <title>A transcriptomic atlas of mushroom development highlights an independent origin of complex multicellularity.</title>
        <authorList>
            <consortium name="DOE Joint Genome Institute"/>
            <person name="Krizsan K."/>
            <person name="Almasi E."/>
            <person name="Merenyi Z."/>
            <person name="Sahu N."/>
            <person name="Viragh M."/>
            <person name="Koszo T."/>
            <person name="Mondo S."/>
            <person name="Kiss B."/>
            <person name="Balint B."/>
            <person name="Kues U."/>
            <person name="Barry K."/>
            <person name="Hegedus J.C."/>
            <person name="Henrissat B."/>
            <person name="Johnson J."/>
            <person name="Lipzen A."/>
            <person name="Ohm R."/>
            <person name="Nagy I."/>
            <person name="Pangilinan J."/>
            <person name="Yan J."/>
            <person name="Xiong Y."/>
            <person name="Grigoriev I.V."/>
            <person name="Hibbett D.S."/>
            <person name="Nagy L.G."/>
        </authorList>
    </citation>
    <scope>NUCLEOTIDE SEQUENCE [LARGE SCALE GENOMIC DNA]</scope>
    <source>
        <strain evidence="3 4">SZMC22713</strain>
    </source>
</reference>
<dbReference type="SUPFAM" id="SSF52540">
    <property type="entry name" value="P-loop containing nucleoside triphosphate hydrolases"/>
    <property type="match status" value="1"/>
</dbReference>
<protein>
    <recommendedName>
        <fullName evidence="2">Nephrocystin 3-like N-terminal domain-containing protein</fullName>
    </recommendedName>
</protein>
<feature type="non-terminal residue" evidence="3">
    <location>
        <position position="1"/>
    </location>
</feature>
<organism evidence="3 4">
    <name type="scientific">Rickenella mellea</name>
    <dbReference type="NCBI Taxonomy" id="50990"/>
    <lineage>
        <taxon>Eukaryota</taxon>
        <taxon>Fungi</taxon>
        <taxon>Dikarya</taxon>
        <taxon>Basidiomycota</taxon>
        <taxon>Agaricomycotina</taxon>
        <taxon>Agaricomycetes</taxon>
        <taxon>Hymenochaetales</taxon>
        <taxon>Rickenellaceae</taxon>
        <taxon>Rickenella</taxon>
    </lineage>
</organism>
<evidence type="ECO:0000259" key="2">
    <source>
        <dbReference type="Pfam" id="PF24883"/>
    </source>
</evidence>
<dbReference type="Gene3D" id="3.40.50.300">
    <property type="entry name" value="P-loop containing nucleotide triphosphate hydrolases"/>
    <property type="match status" value="1"/>
</dbReference>
<dbReference type="AlphaFoldDB" id="A0A4Y7PSC3"/>
<feature type="domain" description="Nephrocystin 3-like N-terminal" evidence="2">
    <location>
        <begin position="19"/>
        <end position="135"/>
    </location>
</feature>
<dbReference type="OrthoDB" id="2928561at2759"/>
<proteinExistence type="predicted"/>
<dbReference type="VEuPathDB" id="FungiDB:BD410DRAFT_690189"/>
<dbReference type="EMBL" id="ML170209">
    <property type="protein sequence ID" value="TDL18323.1"/>
    <property type="molecule type" value="Genomic_DNA"/>
</dbReference>
<evidence type="ECO:0000313" key="3">
    <source>
        <dbReference type="EMBL" id="TDL18323.1"/>
    </source>
</evidence>
<dbReference type="InterPro" id="IPR027417">
    <property type="entry name" value="P-loop_NTPase"/>
</dbReference>
<dbReference type="Pfam" id="PF24883">
    <property type="entry name" value="NPHP3_N"/>
    <property type="match status" value="1"/>
</dbReference>
<dbReference type="STRING" id="50990.A0A4Y7PSC3"/>
<dbReference type="InterPro" id="IPR056884">
    <property type="entry name" value="NPHP3-like_N"/>
</dbReference>
<sequence>DPSRLCLEGTHMSVLNTIFEWLDASATTVPSIFWLEGLAGIGKTTIANTASKYCVDREKRVVFFSFAHGTHDSRLLFTTLAFQLAQYHTALRNEVIRAYKGEGILQSPPDVQFRNLILAPLDAVQNLFSPTLVVI</sequence>
<feature type="non-terminal residue" evidence="3">
    <location>
        <position position="135"/>
    </location>
</feature>
<evidence type="ECO:0000313" key="4">
    <source>
        <dbReference type="Proteomes" id="UP000294933"/>
    </source>
</evidence>